<dbReference type="Pfam" id="PF03496">
    <property type="entry name" value="ADPrib_exo_Tox"/>
    <property type="match status" value="1"/>
</dbReference>
<dbReference type="Proteomes" id="UP000267164">
    <property type="component" value="Chromosome"/>
</dbReference>
<reference evidence="2 3" key="1">
    <citation type="submission" date="2018-09" db="EMBL/GenBank/DDBJ databases">
        <title>Nocardia yunnanensis sp. nov., an actinomycete isolated from a soil sample.</title>
        <authorList>
            <person name="Zhang J."/>
        </authorList>
    </citation>
    <scope>NUCLEOTIDE SEQUENCE [LARGE SCALE GENOMIC DNA]</scope>
    <source>
        <strain evidence="2 3">CFHS0054</strain>
    </source>
</reference>
<dbReference type="PROSITE" id="PS51996">
    <property type="entry name" value="TR_MART"/>
    <property type="match status" value="1"/>
</dbReference>
<dbReference type="KEGG" id="nyu:D7D52_36635"/>
<proteinExistence type="predicted"/>
<dbReference type="AlphaFoldDB" id="A0A386ZLW4"/>
<evidence type="ECO:0000313" key="2">
    <source>
        <dbReference type="EMBL" id="AYF78446.1"/>
    </source>
</evidence>
<dbReference type="EMBL" id="CP032568">
    <property type="protein sequence ID" value="AYF78446.1"/>
    <property type="molecule type" value="Genomic_DNA"/>
</dbReference>
<sequence length="217" mass="23695">MAVACRGGWLSAISACPVEVYARIRHVVNEGDEYGFDAIPLAETALAGQRPDRLTDSEADVIRSYTYNSHAAINKALWGEVEMTPAIEGRIRLIRSGLAKYPLERSVRVTREVEASEYGIVDADSAYALIDEDIIYHGFLSTSGSAKPPHSCTRADPAILDLVVQAGVPALRLGDLAEMPAEKEVLVIDARILFVVGVEWDGTRNMWRIKAIVRGGE</sequence>
<keyword evidence="3" id="KW-1185">Reference proteome</keyword>
<dbReference type="OrthoDB" id="4545535at2"/>
<protein>
    <recommendedName>
        <fullName evidence="1">ADP ribosyltransferase domain-containing protein</fullName>
    </recommendedName>
</protein>
<dbReference type="InterPro" id="IPR003540">
    <property type="entry name" value="ADP-ribosyltransferase"/>
</dbReference>
<dbReference type="GO" id="GO:0005576">
    <property type="term" value="C:extracellular region"/>
    <property type="evidence" value="ECO:0007669"/>
    <property type="project" value="InterPro"/>
</dbReference>
<feature type="domain" description="ADP ribosyltransferase" evidence="1">
    <location>
        <begin position="52"/>
        <end position="187"/>
    </location>
</feature>
<accession>A0A386ZLW4</accession>
<evidence type="ECO:0000313" key="3">
    <source>
        <dbReference type="Proteomes" id="UP000267164"/>
    </source>
</evidence>
<dbReference type="SUPFAM" id="SSF56399">
    <property type="entry name" value="ADP-ribosylation"/>
    <property type="match status" value="1"/>
</dbReference>
<gene>
    <name evidence="2" type="ORF">D7D52_36635</name>
</gene>
<name>A0A386ZLW4_9NOCA</name>
<evidence type="ECO:0000259" key="1">
    <source>
        <dbReference type="Pfam" id="PF03496"/>
    </source>
</evidence>
<dbReference type="Gene3D" id="3.90.176.10">
    <property type="entry name" value="Toxin ADP-ribosyltransferase, Chain A, domain 1"/>
    <property type="match status" value="1"/>
</dbReference>
<organism evidence="2 3">
    <name type="scientific">Nocardia yunnanensis</name>
    <dbReference type="NCBI Taxonomy" id="2382165"/>
    <lineage>
        <taxon>Bacteria</taxon>
        <taxon>Bacillati</taxon>
        <taxon>Actinomycetota</taxon>
        <taxon>Actinomycetes</taxon>
        <taxon>Mycobacteriales</taxon>
        <taxon>Nocardiaceae</taxon>
        <taxon>Nocardia</taxon>
    </lineage>
</organism>